<evidence type="ECO:0000256" key="9">
    <source>
        <dbReference type="ARBA" id="ARBA00049360"/>
    </source>
</evidence>
<dbReference type="GO" id="GO:0016887">
    <property type="term" value="F:ATP hydrolysis activity"/>
    <property type="evidence" value="ECO:0007669"/>
    <property type="project" value="InterPro"/>
</dbReference>
<reference evidence="12 15" key="2">
    <citation type="submission" date="2020-04" db="EMBL/GenBank/DDBJ databases">
        <title>MicrobeNet Type strains.</title>
        <authorList>
            <person name="Nicholson A.C."/>
        </authorList>
    </citation>
    <scope>NUCLEOTIDE SEQUENCE [LARGE SCALE GENOMIC DNA]</scope>
    <source>
        <strain evidence="12 15">CCUG 33494</strain>
    </source>
</reference>
<dbReference type="EMBL" id="FMAW01000001">
    <property type="protein sequence ID" value="SCB74900.1"/>
    <property type="molecule type" value="Genomic_DNA"/>
</dbReference>
<dbReference type="InterPro" id="IPR050086">
    <property type="entry name" value="MetN_ABC_transporter-like"/>
</dbReference>
<protein>
    <submittedName>
        <fullName evidence="13">D-methionine transport system ATP-binding protein</fullName>
    </submittedName>
    <submittedName>
        <fullName evidence="12">Methionine ABC transporter ATP-binding protein</fullName>
    </submittedName>
</protein>
<evidence type="ECO:0000256" key="8">
    <source>
        <dbReference type="ARBA" id="ARBA00023136"/>
    </source>
</evidence>
<dbReference type="Pfam" id="PF09383">
    <property type="entry name" value="NIL"/>
    <property type="match status" value="1"/>
</dbReference>
<keyword evidence="5 12" id="KW-0067">ATP-binding</keyword>
<dbReference type="GO" id="GO:0005886">
    <property type="term" value="C:plasma membrane"/>
    <property type="evidence" value="ECO:0007669"/>
    <property type="project" value="UniProtKB-ARBA"/>
</dbReference>
<keyword evidence="4" id="KW-0547">Nucleotide-binding</keyword>
<dbReference type="Pfam" id="PF00005">
    <property type="entry name" value="ABC_tran"/>
    <property type="match status" value="1"/>
</dbReference>
<dbReference type="GO" id="GO:0005524">
    <property type="term" value="F:ATP binding"/>
    <property type="evidence" value="ECO:0007669"/>
    <property type="project" value="UniProtKB-KW"/>
</dbReference>
<dbReference type="Proteomes" id="UP000585749">
    <property type="component" value="Unassembled WGS sequence"/>
</dbReference>
<dbReference type="SUPFAM" id="SSF52540">
    <property type="entry name" value="P-loop containing nucleoside triphosphate hydrolases"/>
    <property type="match status" value="1"/>
</dbReference>
<keyword evidence="14" id="KW-1185">Reference proteome</keyword>
<comment type="caution">
    <text evidence="12">The sequence shown here is derived from an EMBL/GenBank/DDBJ whole genome shotgun (WGS) entry which is preliminary data.</text>
</comment>
<dbReference type="EMBL" id="JAAXPM010000014">
    <property type="protein sequence ID" value="NKY67612.1"/>
    <property type="molecule type" value="Genomic_DNA"/>
</dbReference>
<dbReference type="PANTHER" id="PTHR43166:SF30">
    <property type="entry name" value="METHIONINE IMPORT ATP-BINDING PROTEIN METN"/>
    <property type="match status" value="1"/>
</dbReference>
<keyword evidence="7" id="KW-0029">Amino-acid transport</keyword>
<feature type="domain" description="ABC transporter" evidence="11">
    <location>
        <begin position="10"/>
        <end position="247"/>
    </location>
</feature>
<sequence length="357" mass="39416">MSAADIAIDLQEINVTFKRNDESLVALDNVSLQVEKGSIYGIIGYSGAGKSTLVRIINLLQRPNAGSVNILGQDLLSLHDKELRGVRKKVGMIFQHFNLLRSRTVLNNIEYPLLSQKMSRSKRHAKALELLKLVGLEEYAKAYPDELSGGQKQRVAIARALANNPDVLISDEATSALDPQTTADILQLLKHLNEKLDLTIVLITHEIQVIKSICQNVAVMENGRIIENGSVSEVFTAPKQTLTQKFVESAANVTEMRQQISDDQLVENLQPNERLLYLRFSSEVTSEAVISSLGIKYGISASILFANVQKVDQLSLGYMLIVLTASDEHFATILDYLTTVGVVVTDFSMGEEQVYVS</sequence>
<gene>
    <name evidence="13" type="ORF">GA0061075_101190</name>
    <name evidence="12" type="ORF">HF960_08100</name>
</gene>
<evidence type="ECO:0000259" key="11">
    <source>
        <dbReference type="PROSITE" id="PS50893"/>
    </source>
</evidence>
<organism evidence="12 15">
    <name type="scientific">Weissella hellenica</name>
    <dbReference type="NCBI Taxonomy" id="46256"/>
    <lineage>
        <taxon>Bacteria</taxon>
        <taxon>Bacillati</taxon>
        <taxon>Bacillota</taxon>
        <taxon>Bacilli</taxon>
        <taxon>Lactobacillales</taxon>
        <taxon>Lactobacillaceae</taxon>
        <taxon>Weissella</taxon>
    </lineage>
</organism>
<dbReference type="FunFam" id="3.40.50.300:FF:000056">
    <property type="entry name" value="Cell division ATP-binding protein FtsE"/>
    <property type="match status" value="1"/>
</dbReference>
<keyword evidence="2" id="KW-0813">Transport</keyword>
<comment type="function">
    <text evidence="10">Part of the ABC transporter FtsEX involved in cellular division. Has ATPase activity. Essential for cell division and viability.</text>
</comment>
<dbReference type="PANTHER" id="PTHR43166">
    <property type="entry name" value="AMINO ACID IMPORT ATP-BINDING PROTEIN"/>
    <property type="match status" value="1"/>
</dbReference>
<evidence type="ECO:0000256" key="1">
    <source>
        <dbReference type="ARBA" id="ARBA00005417"/>
    </source>
</evidence>
<evidence type="ECO:0000313" key="14">
    <source>
        <dbReference type="Proteomes" id="UP000182448"/>
    </source>
</evidence>
<dbReference type="PROSITE" id="PS50893">
    <property type="entry name" value="ABC_TRANSPORTER_2"/>
    <property type="match status" value="1"/>
</dbReference>
<evidence type="ECO:0000313" key="15">
    <source>
        <dbReference type="Proteomes" id="UP000585749"/>
    </source>
</evidence>
<accession>A0A4Y4G560</accession>
<dbReference type="CDD" id="cd03258">
    <property type="entry name" value="ABC_MetN_methionine_transporter"/>
    <property type="match status" value="1"/>
</dbReference>
<proteinExistence type="inferred from homology"/>
<dbReference type="InterPro" id="IPR017871">
    <property type="entry name" value="ABC_transporter-like_CS"/>
</dbReference>
<dbReference type="InterPro" id="IPR003439">
    <property type="entry name" value="ABC_transporter-like_ATP-bd"/>
</dbReference>
<dbReference type="RefSeq" id="WP_074426722.1">
    <property type="nucleotide sequence ID" value="NZ_BJEG01000001.1"/>
</dbReference>
<evidence type="ECO:0000256" key="10">
    <source>
        <dbReference type="ARBA" id="ARBA00055994"/>
    </source>
</evidence>
<dbReference type="SMART" id="SM00382">
    <property type="entry name" value="AAA"/>
    <property type="match status" value="1"/>
</dbReference>
<dbReference type="Gene3D" id="3.30.70.260">
    <property type="match status" value="1"/>
</dbReference>
<reference evidence="13 14" key="1">
    <citation type="submission" date="2016-08" db="EMBL/GenBank/DDBJ databases">
        <authorList>
            <person name="Varghese N."/>
            <person name="Submissions Spin"/>
        </authorList>
    </citation>
    <scope>NUCLEOTIDE SEQUENCE [LARGE SCALE GENOMIC DNA]</scope>
    <source>
        <strain evidence="13 14">R-53116</strain>
    </source>
</reference>
<dbReference type="InterPro" id="IPR003593">
    <property type="entry name" value="AAA+_ATPase"/>
</dbReference>
<name>A0A4Y4G560_WEIHE</name>
<evidence type="ECO:0000256" key="5">
    <source>
        <dbReference type="ARBA" id="ARBA00022840"/>
    </source>
</evidence>
<keyword evidence="8" id="KW-0472">Membrane</keyword>
<keyword evidence="3" id="KW-1003">Cell membrane</keyword>
<dbReference type="AlphaFoldDB" id="A0A4Y4G560"/>
<dbReference type="Proteomes" id="UP000182448">
    <property type="component" value="Unassembled WGS sequence"/>
</dbReference>
<evidence type="ECO:0000256" key="3">
    <source>
        <dbReference type="ARBA" id="ARBA00022475"/>
    </source>
</evidence>
<dbReference type="GO" id="GO:0006865">
    <property type="term" value="P:amino acid transport"/>
    <property type="evidence" value="ECO:0007669"/>
    <property type="project" value="UniProtKB-KW"/>
</dbReference>
<dbReference type="InterPro" id="IPR045865">
    <property type="entry name" value="ACT-like_dom_sf"/>
</dbReference>
<evidence type="ECO:0000313" key="13">
    <source>
        <dbReference type="EMBL" id="SCB74900.1"/>
    </source>
</evidence>
<evidence type="ECO:0000256" key="6">
    <source>
        <dbReference type="ARBA" id="ARBA00022967"/>
    </source>
</evidence>
<dbReference type="PROSITE" id="PS00211">
    <property type="entry name" value="ABC_TRANSPORTER_1"/>
    <property type="match status" value="1"/>
</dbReference>
<comment type="catalytic activity">
    <reaction evidence="9">
        <text>ATP + H2O = ADP + phosphate + H(+)</text>
        <dbReference type="Rhea" id="RHEA:13065"/>
        <dbReference type="ChEBI" id="CHEBI:15377"/>
        <dbReference type="ChEBI" id="CHEBI:15378"/>
        <dbReference type="ChEBI" id="CHEBI:30616"/>
        <dbReference type="ChEBI" id="CHEBI:43474"/>
        <dbReference type="ChEBI" id="CHEBI:456216"/>
    </reaction>
</comment>
<dbReference type="OrthoDB" id="9802264at2"/>
<dbReference type="SUPFAM" id="SSF55021">
    <property type="entry name" value="ACT-like"/>
    <property type="match status" value="1"/>
</dbReference>
<keyword evidence="6" id="KW-1278">Translocase</keyword>
<evidence type="ECO:0000256" key="4">
    <source>
        <dbReference type="ARBA" id="ARBA00022741"/>
    </source>
</evidence>
<comment type="similarity">
    <text evidence="1">Belongs to the ABC transporter superfamily.</text>
</comment>
<evidence type="ECO:0000256" key="2">
    <source>
        <dbReference type="ARBA" id="ARBA00022448"/>
    </source>
</evidence>
<dbReference type="Gene3D" id="3.40.50.300">
    <property type="entry name" value="P-loop containing nucleotide triphosphate hydrolases"/>
    <property type="match status" value="1"/>
</dbReference>
<evidence type="ECO:0000256" key="7">
    <source>
        <dbReference type="ARBA" id="ARBA00022970"/>
    </source>
</evidence>
<dbReference type="SMART" id="SM00930">
    <property type="entry name" value="NIL"/>
    <property type="match status" value="1"/>
</dbReference>
<dbReference type="InterPro" id="IPR041701">
    <property type="entry name" value="MetN_ABC"/>
</dbReference>
<dbReference type="InterPro" id="IPR018449">
    <property type="entry name" value="NIL_domain"/>
</dbReference>
<dbReference type="InterPro" id="IPR027417">
    <property type="entry name" value="P-loop_NTPase"/>
</dbReference>
<evidence type="ECO:0000313" key="12">
    <source>
        <dbReference type="EMBL" id="NKY67612.1"/>
    </source>
</evidence>